<dbReference type="HOGENOM" id="CLU_2438967_0_0_9"/>
<accession>U2MA73</accession>
<keyword evidence="2" id="KW-1185">Reference proteome</keyword>
<dbReference type="AlphaFoldDB" id="U2MA73"/>
<gene>
    <name evidence="1" type="ORF">RUMCAL_01348</name>
</gene>
<organism evidence="1 2">
    <name type="scientific">Ruminococcus callidus ATCC 27760</name>
    <dbReference type="NCBI Taxonomy" id="411473"/>
    <lineage>
        <taxon>Bacteria</taxon>
        <taxon>Bacillati</taxon>
        <taxon>Bacillota</taxon>
        <taxon>Clostridia</taxon>
        <taxon>Eubacteriales</taxon>
        <taxon>Oscillospiraceae</taxon>
        <taxon>Ruminococcus</taxon>
    </lineage>
</organism>
<dbReference type="Proteomes" id="UP000016662">
    <property type="component" value="Unassembled WGS sequence"/>
</dbReference>
<evidence type="ECO:0000313" key="1">
    <source>
        <dbReference type="EMBL" id="ERJ96213.1"/>
    </source>
</evidence>
<protein>
    <submittedName>
        <fullName evidence="1">Uncharacterized protein</fullName>
    </submittedName>
</protein>
<reference evidence="1 2" key="1">
    <citation type="submission" date="2013-07" db="EMBL/GenBank/DDBJ databases">
        <authorList>
            <person name="Weinstock G."/>
            <person name="Sodergren E."/>
            <person name="Wylie T."/>
            <person name="Fulton L."/>
            <person name="Fulton R."/>
            <person name="Fronick C."/>
            <person name="O'Laughlin M."/>
            <person name="Godfrey J."/>
            <person name="Miner T."/>
            <person name="Herter B."/>
            <person name="Appelbaum E."/>
            <person name="Cordes M."/>
            <person name="Lek S."/>
            <person name="Wollam A."/>
            <person name="Pepin K.H."/>
            <person name="Palsikar V.B."/>
            <person name="Mitreva M."/>
            <person name="Wilson R.K."/>
        </authorList>
    </citation>
    <scope>NUCLEOTIDE SEQUENCE [LARGE SCALE GENOMIC DNA]</scope>
    <source>
        <strain evidence="1 2">ATCC 27760</strain>
    </source>
</reference>
<dbReference type="EMBL" id="AWVF01000175">
    <property type="protein sequence ID" value="ERJ96213.1"/>
    <property type="molecule type" value="Genomic_DNA"/>
</dbReference>
<proteinExistence type="predicted"/>
<comment type="caution">
    <text evidence="1">The sequence shown here is derived from an EMBL/GenBank/DDBJ whole genome shotgun (WGS) entry which is preliminary data.</text>
</comment>
<evidence type="ECO:0000313" key="2">
    <source>
        <dbReference type="Proteomes" id="UP000016662"/>
    </source>
</evidence>
<name>U2MA73_9FIRM</name>
<dbReference type="STRING" id="411473.RUMCAL_01348"/>
<sequence>MRYRDYCNITFEQIELMKCTISFNGTRLRGWKYKSFQIHQNCICRDESNVVALQELLYLGLMTANDTQQYSLTEDGIQLLSWVTEVEIYE</sequence>